<name>A0A2P2LX96_RHIMU</name>
<evidence type="ECO:0000313" key="1">
    <source>
        <dbReference type="EMBL" id="MBX22589.1"/>
    </source>
</evidence>
<accession>A0A2P2LX96</accession>
<organism evidence="1">
    <name type="scientific">Rhizophora mucronata</name>
    <name type="common">Asiatic mangrove</name>
    <dbReference type="NCBI Taxonomy" id="61149"/>
    <lineage>
        <taxon>Eukaryota</taxon>
        <taxon>Viridiplantae</taxon>
        <taxon>Streptophyta</taxon>
        <taxon>Embryophyta</taxon>
        <taxon>Tracheophyta</taxon>
        <taxon>Spermatophyta</taxon>
        <taxon>Magnoliopsida</taxon>
        <taxon>eudicotyledons</taxon>
        <taxon>Gunneridae</taxon>
        <taxon>Pentapetalae</taxon>
        <taxon>rosids</taxon>
        <taxon>fabids</taxon>
        <taxon>Malpighiales</taxon>
        <taxon>Rhizophoraceae</taxon>
        <taxon>Rhizophora</taxon>
    </lineage>
</organism>
<proteinExistence type="predicted"/>
<dbReference type="EMBL" id="GGEC01042105">
    <property type="protein sequence ID" value="MBX22589.1"/>
    <property type="molecule type" value="Transcribed_RNA"/>
</dbReference>
<sequence length="84" mass="9627">MKKWRRGKGIKFTASFRRSELSCPGKRRQQVTPLIVVEIKWLRSPKLGLVSLRVRKQISYSASLSRTMHSSAFSTSWCTESVAL</sequence>
<protein>
    <submittedName>
        <fullName evidence="1">Uncharacterized protein</fullName>
    </submittedName>
</protein>
<dbReference type="AlphaFoldDB" id="A0A2P2LX96"/>
<reference evidence="1" key="1">
    <citation type="submission" date="2018-02" db="EMBL/GenBank/DDBJ databases">
        <title>Rhizophora mucronata_Transcriptome.</title>
        <authorList>
            <person name="Meera S.P."/>
            <person name="Sreeshan A."/>
            <person name="Augustine A."/>
        </authorList>
    </citation>
    <scope>NUCLEOTIDE SEQUENCE</scope>
    <source>
        <tissue evidence="1">Leaf</tissue>
    </source>
</reference>